<dbReference type="InParanoid" id="J4KNR5"/>
<evidence type="ECO:0000313" key="2">
    <source>
        <dbReference type="EMBL" id="EJP66164.1"/>
    </source>
</evidence>
<dbReference type="EMBL" id="JH725160">
    <property type="protein sequence ID" value="EJP66164.1"/>
    <property type="molecule type" value="Genomic_DNA"/>
</dbReference>
<dbReference type="HOGENOM" id="CLU_1844733_0_0_1"/>
<dbReference type="AlphaFoldDB" id="J4KNR5"/>
<dbReference type="OrthoDB" id="4735187at2759"/>
<name>J4KNR5_BEAB2</name>
<gene>
    <name evidence="2" type="ORF">BBA_04657</name>
</gene>
<accession>J4KNR5</accession>
<organism evidence="2 3">
    <name type="scientific">Beauveria bassiana (strain ARSEF 2860)</name>
    <name type="common">White muscardine disease fungus</name>
    <name type="synonym">Tritirachium shiotae</name>
    <dbReference type="NCBI Taxonomy" id="655819"/>
    <lineage>
        <taxon>Eukaryota</taxon>
        <taxon>Fungi</taxon>
        <taxon>Dikarya</taxon>
        <taxon>Ascomycota</taxon>
        <taxon>Pezizomycotina</taxon>
        <taxon>Sordariomycetes</taxon>
        <taxon>Hypocreomycetidae</taxon>
        <taxon>Hypocreales</taxon>
        <taxon>Cordycipitaceae</taxon>
        <taxon>Beauveria</taxon>
    </lineage>
</organism>
<dbReference type="GeneID" id="19887669"/>
<reference evidence="2 3" key="1">
    <citation type="journal article" date="2012" name="Sci. Rep.">
        <title>Genomic perspectives on the evolution of fungal entomopathogenicity in Beauveria bassiana.</title>
        <authorList>
            <person name="Xiao G."/>
            <person name="Ying S.H."/>
            <person name="Zheng P."/>
            <person name="Wang Z.L."/>
            <person name="Zhang S."/>
            <person name="Xie X.Q."/>
            <person name="Shang Y."/>
            <person name="St Leger R.J."/>
            <person name="Zhao G.P."/>
            <person name="Wang C."/>
            <person name="Feng M.G."/>
        </authorList>
    </citation>
    <scope>NUCLEOTIDE SEQUENCE [LARGE SCALE GENOMIC DNA]</scope>
    <source>
        <strain evidence="2 3">ARSEF 2860</strain>
    </source>
</reference>
<keyword evidence="3" id="KW-1185">Reference proteome</keyword>
<dbReference type="Proteomes" id="UP000002762">
    <property type="component" value="Unassembled WGS sequence"/>
</dbReference>
<sequence length="157" mass="17656">MPVGIAQVLNGTTSDITYHNLESNRQFGVQGRTRSQFDNDKLPSSETTDDTLPWYDSGRDDKYIAIGALGHNLRLCERDARFHIYDNNGHSLSFGHLTNGYRYVCRFDPIKRPNGQDGLSISVYVYVDAMHSSNGEVSATMLQDHEPNAAMILITWT</sequence>
<evidence type="ECO:0000313" key="3">
    <source>
        <dbReference type="Proteomes" id="UP000002762"/>
    </source>
</evidence>
<feature type="region of interest" description="Disordered" evidence="1">
    <location>
        <begin position="29"/>
        <end position="49"/>
    </location>
</feature>
<evidence type="ECO:0000256" key="1">
    <source>
        <dbReference type="SAM" id="MobiDB-lite"/>
    </source>
</evidence>
<dbReference type="RefSeq" id="XP_008597976.1">
    <property type="nucleotide sequence ID" value="XM_008599754.1"/>
</dbReference>
<protein>
    <submittedName>
        <fullName evidence="2">Uncharacterized protein</fullName>
    </submittedName>
</protein>
<proteinExistence type="predicted"/>